<evidence type="ECO:0000313" key="1">
    <source>
        <dbReference type="EMBL" id="MBX06729.1"/>
    </source>
</evidence>
<sequence>MFLNRVGYRTTKAFHSSLLILPSSSASASTNVLSKIPSRSSSGKCTPDSIKIATTICFTLNRAEASETKFNQPSVDFSSKIGSQSTTIVVYSLLLAQ</sequence>
<reference evidence="1" key="1">
    <citation type="submission" date="2018-02" db="EMBL/GenBank/DDBJ databases">
        <title>Rhizophora mucronata_Transcriptome.</title>
        <authorList>
            <person name="Meera S.P."/>
            <person name="Sreeshan A."/>
            <person name="Augustine A."/>
        </authorList>
    </citation>
    <scope>NUCLEOTIDE SEQUENCE</scope>
    <source>
        <tissue evidence="1">Leaf</tissue>
    </source>
</reference>
<dbReference type="EMBL" id="GGEC01026245">
    <property type="protein sequence ID" value="MBX06729.1"/>
    <property type="molecule type" value="Transcribed_RNA"/>
</dbReference>
<organism evidence="1">
    <name type="scientific">Rhizophora mucronata</name>
    <name type="common">Asiatic mangrove</name>
    <dbReference type="NCBI Taxonomy" id="61149"/>
    <lineage>
        <taxon>Eukaryota</taxon>
        <taxon>Viridiplantae</taxon>
        <taxon>Streptophyta</taxon>
        <taxon>Embryophyta</taxon>
        <taxon>Tracheophyta</taxon>
        <taxon>Spermatophyta</taxon>
        <taxon>Magnoliopsida</taxon>
        <taxon>eudicotyledons</taxon>
        <taxon>Gunneridae</taxon>
        <taxon>Pentapetalae</taxon>
        <taxon>rosids</taxon>
        <taxon>fabids</taxon>
        <taxon>Malpighiales</taxon>
        <taxon>Rhizophoraceae</taxon>
        <taxon>Rhizophora</taxon>
    </lineage>
</organism>
<dbReference type="EMBL" id="GGEC01026240">
    <property type="protein sequence ID" value="MBX06724.1"/>
    <property type="molecule type" value="Transcribed_RNA"/>
</dbReference>
<proteinExistence type="predicted"/>
<protein>
    <submittedName>
        <fullName evidence="1">Calcineurin B-like protein 10</fullName>
    </submittedName>
</protein>
<dbReference type="AlphaFoldDB" id="A0A2P2KLX9"/>
<accession>A0A2P2KLX9</accession>
<name>A0A2P2KLX9_RHIMU</name>